<dbReference type="PANTHER" id="PTHR23501">
    <property type="entry name" value="MAJOR FACILITATOR SUPERFAMILY"/>
    <property type="match status" value="1"/>
</dbReference>
<dbReference type="STRING" id="1043493.SAMN05421637_1620"/>
<feature type="transmembrane region" description="Helical" evidence="5">
    <location>
        <begin position="308"/>
        <end position="329"/>
    </location>
</feature>
<evidence type="ECO:0000256" key="1">
    <source>
        <dbReference type="ARBA" id="ARBA00004651"/>
    </source>
</evidence>
<evidence type="ECO:0000256" key="2">
    <source>
        <dbReference type="ARBA" id="ARBA00022692"/>
    </source>
</evidence>
<evidence type="ECO:0000259" key="6">
    <source>
        <dbReference type="PROSITE" id="PS50850"/>
    </source>
</evidence>
<evidence type="ECO:0000256" key="5">
    <source>
        <dbReference type="SAM" id="Phobius"/>
    </source>
</evidence>
<keyword evidence="3 5" id="KW-1133">Transmembrane helix</keyword>
<feature type="transmembrane region" description="Helical" evidence="5">
    <location>
        <begin position="74"/>
        <end position="96"/>
    </location>
</feature>
<dbReference type="EMBL" id="FNZI01000003">
    <property type="protein sequence ID" value="SEJ37599.1"/>
    <property type="molecule type" value="Genomic_DNA"/>
</dbReference>
<dbReference type="eggNOG" id="COG2223">
    <property type="taxonomic scope" value="Bacteria"/>
</dbReference>
<dbReference type="PROSITE" id="PS50850">
    <property type="entry name" value="MFS"/>
    <property type="match status" value="1"/>
</dbReference>
<evidence type="ECO:0000313" key="8">
    <source>
        <dbReference type="Proteomes" id="UP000183315"/>
    </source>
</evidence>
<feature type="transmembrane region" description="Helical" evidence="5">
    <location>
        <begin position="217"/>
        <end position="242"/>
    </location>
</feature>
<accession>A0A1H6Y8L2</accession>
<feature type="transmembrane region" description="Helical" evidence="5">
    <location>
        <begin position="350"/>
        <end position="371"/>
    </location>
</feature>
<protein>
    <submittedName>
        <fullName evidence="7">Sugar phosphate permease</fullName>
    </submittedName>
</protein>
<feature type="transmembrane region" description="Helical" evidence="5">
    <location>
        <begin position="137"/>
        <end position="160"/>
    </location>
</feature>
<dbReference type="RefSeq" id="WP_042213729.1">
    <property type="nucleotide sequence ID" value="NZ_BBLU01000004.1"/>
</dbReference>
<feature type="transmembrane region" description="Helical" evidence="5">
    <location>
        <begin position="282"/>
        <end position="302"/>
    </location>
</feature>
<proteinExistence type="predicted"/>
<dbReference type="GO" id="GO:0005886">
    <property type="term" value="C:plasma membrane"/>
    <property type="evidence" value="ECO:0007669"/>
    <property type="project" value="UniProtKB-SubCell"/>
</dbReference>
<dbReference type="InterPro" id="IPR011701">
    <property type="entry name" value="MFS"/>
</dbReference>
<feature type="transmembrane region" description="Helical" evidence="5">
    <location>
        <begin position="166"/>
        <end position="187"/>
    </location>
</feature>
<evidence type="ECO:0000256" key="3">
    <source>
        <dbReference type="ARBA" id="ARBA00022989"/>
    </source>
</evidence>
<dbReference type="Pfam" id="PF07690">
    <property type="entry name" value="MFS_1"/>
    <property type="match status" value="1"/>
</dbReference>
<dbReference type="SUPFAM" id="SSF103473">
    <property type="entry name" value="MFS general substrate transporter"/>
    <property type="match status" value="1"/>
</dbReference>
<sequence>MLSERAPRLAWIVYGAGLLAYFVAIVNRTVLGVAGVEAISRFSLEATGLAVLSVTQVAAYAGLQIPAGRLLDRFGARTVMTSGLLVMALGQVMLGFTHSFEVAVLARVLIGAGDAPIFIGANRLIALWFPPRRVPMLVQVTGLVGQAGQLATAVPVAALLHAAGWSLTFAVVAAVSVAVGIVAGLGLRAPAADDAPVARESMWTAVRGTTSVAGARLGFWVHFVTLFPVNTLALVWAVPFFLTAQDKSPEQASLLLTCLTLSAMAGGPLIGWLTGRHPLRRSWLALGSAGLSFAAFAALLAFDTPRPTWQLVIFMIAVGLGGPASAVGFDFARTFSARHRLGTASGFVNVGGFGATIVSVLLVGLVLQLASPPGATEYTLGEYRLAFGALLLPWTVGVAGVLTSRTRTRADMARDGVIVPPLRVALRRARRR</sequence>
<name>A0A1H6Y8L2_9MICO</name>
<reference evidence="8" key="1">
    <citation type="submission" date="2016-10" db="EMBL/GenBank/DDBJ databases">
        <authorList>
            <person name="Varghese N."/>
        </authorList>
    </citation>
    <scope>NUCLEOTIDE SEQUENCE [LARGE SCALE GENOMIC DNA]</scope>
    <source>
        <strain evidence="8">DSM 24868</strain>
    </source>
</reference>
<feature type="transmembrane region" description="Helical" evidence="5">
    <location>
        <begin position="254"/>
        <end position="275"/>
    </location>
</feature>
<keyword evidence="8" id="KW-1185">Reference proteome</keyword>
<keyword evidence="2 5" id="KW-0812">Transmembrane</keyword>
<feature type="domain" description="Major facilitator superfamily (MFS) profile" evidence="6">
    <location>
        <begin position="13"/>
        <end position="409"/>
    </location>
</feature>
<feature type="transmembrane region" description="Helical" evidence="5">
    <location>
        <begin position="102"/>
        <end position="125"/>
    </location>
</feature>
<dbReference type="Gene3D" id="1.20.1250.20">
    <property type="entry name" value="MFS general substrate transporter like domains"/>
    <property type="match status" value="2"/>
</dbReference>
<evidence type="ECO:0000256" key="4">
    <source>
        <dbReference type="ARBA" id="ARBA00023136"/>
    </source>
</evidence>
<dbReference type="AlphaFoldDB" id="A0A1H6Y8L2"/>
<dbReference type="InterPro" id="IPR036259">
    <property type="entry name" value="MFS_trans_sf"/>
</dbReference>
<feature type="transmembrane region" description="Helical" evidence="5">
    <location>
        <begin position="42"/>
        <end position="62"/>
    </location>
</feature>
<dbReference type="OrthoDB" id="4332123at2"/>
<keyword evidence="4 5" id="KW-0472">Membrane</keyword>
<dbReference type="InterPro" id="IPR020846">
    <property type="entry name" value="MFS_dom"/>
</dbReference>
<dbReference type="CDD" id="cd06174">
    <property type="entry name" value="MFS"/>
    <property type="match status" value="1"/>
</dbReference>
<gene>
    <name evidence="7" type="ORF">SAMN05421637_1620</name>
</gene>
<dbReference type="Proteomes" id="UP000183315">
    <property type="component" value="Unassembled WGS sequence"/>
</dbReference>
<comment type="subcellular location">
    <subcellularLocation>
        <location evidence="1">Cell membrane</location>
        <topology evidence="1">Multi-pass membrane protein</topology>
    </subcellularLocation>
</comment>
<organism evidence="7 8">
    <name type="scientific">Demequina mangrovi</name>
    <dbReference type="NCBI Taxonomy" id="1043493"/>
    <lineage>
        <taxon>Bacteria</taxon>
        <taxon>Bacillati</taxon>
        <taxon>Actinomycetota</taxon>
        <taxon>Actinomycetes</taxon>
        <taxon>Micrococcales</taxon>
        <taxon>Demequinaceae</taxon>
        <taxon>Demequina</taxon>
    </lineage>
</organism>
<dbReference type="GO" id="GO:0022857">
    <property type="term" value="F:transmembrane transporter activity"/>
    <property type="evidence" value="ECO:0007669"/>
    <property type="project" value="InterPro"/>
</dbReference>
<feature type="transmembrane region" description="Helical" evidence="5">
    <location>
        <begin position="12"/>
        <end position="36"/>
    </location>
</feature>
<feature type="transmembrane region" description="Helical" evidence="5">
    <location>
        <begin position="383"/>
        <end position="402"/>
    </location>
</feature>
<evidence type="ECO:0000313" key="7">
    <source>
        <dbReference type="EMBL" id="SEJ37599.1"/>
    </source>
</evidence>